<dbReference type="OrthoDB" id="1678912at2759"/>
<protein>
    <submittedName>
        <fullName evidence="2">Lysine-specific demethylase-like domain-containing protein</fullName>
    </submittedName>
</protein>
<accession>A0A9K3HAL0</accession>
<evidence type="ECO:0000259" key="1">
    <source>
        <dbReference type="Pfam" id="PF08429"/>
    </source>
</evidence>
<reference evidence="2" key="2">
    <citation type="submission" date="2020-06" db="EMBL/GenBank/DDBJ databases">
        <title>Helianthus annuus Genome sequencing and assembly Release 2.</title>
        <authorList>
            <person name="Gouzy J."/>
            <person name="Langlade N."/>
            <person name="Munos S."/>
        </authorList>
    </citation>
    <scope>NUCLEOTIDE SEQUENCE</scope>
    <source>
        <tissue evidence="2">Leaves</tissue>
    </source>
</reference>
<organism evidence="2 3">
    <name type="scientific">Helianthus annuus</name>
    <name type="common">Common sunflower</name>
    <dbReference type="NCBI Taxonomy" id="4232"/>
    <lineage>
        <taxon>Eukaryota</taxon>
        <taxon>Viridiplantae</taxon>
        <taxon>Streptophyta</taxon>
        <taxon>Embryophyta</taxon>
        <taxon>Tracheophyta</taxon>
        <taxon>Spermatophyta</taxon>
        <taxon>Magnoliopsida</taxon>
        <taxon>eudicotyledons</taxon>
        <taxon>Gunneridae</taxon>
        <taxon>Pentapetalae</taxon>
        <taxon>asterids</taxon>
        <taxon>campanulids</taxon>
        <taxon>Asterales</taxon>
        <taxon>Asteraceae</taxon>
        <taxon>Asteroideae</taxon>
        <taxon>Heliantheae alliance</taxon>
        <taxon>Heliantheae</taxon>
        <taxon>Helianthus</taxon>
    </lineage>
</organism>
<sequence>MRRCSRKFLMFLHKLCLEEKAKHILAGEVQMSDFEDVVRTSEDVCALFPSLDGVKKAFSMAKSWLTKSKPYLVSDLSLTSVASSLLKVDDLKELVSESNLLMMYLEERVLLEDVLQTYTQWGRDAFSALNDAEFLLNILDGGDKILFDIISTFKDHVTKMESIMENELSLRFDSIVIPKLRETCAFFNWCSKALIFHDSVPILKVTVK</sequence>
<reference evidence="2" key="1">
    <citation type="journal article" date="2017" name="Nature">
        <title>The sunflower genome provides insights into oil metabolism, flowering and Asterid evolution.</title>
        <authorList>
            <person name="Badouin H."/>
            <person name="Gouzy J."/>
            <person name="Grassa C.J."/>
            <person name="Murat F."/>
            <person name="Staton S.E."/>
            <person name="Cottret L."/>
            <person name="Lelandais-Briere C."/>
            <person name="Owens G.L."/>
            <person name="Carrere S."/>
            <person name="Mayjonade B."/>
            <person name="Legrand L."/>
            <person name="Gill N."/>
            <person name="Kane N.C."/>
            <person name="Bowers J.E."/>
            <person name="Hubner S."/>
            <person name="Bellec A."/>
            <person name="Berard A."/>
            <person name="Berges H."/>
            <person name="Blanchet N."/>
            <person name="Boniface M.C."/>
            <person name="Brunel D."/>
            <person name="Catrice O."/>
            <person name="Chaidir N."/>
            <person name="Claudel C."/>
            <person name="Donnadieu C."/>
            <person name="Faraut T."/>
            <person name="Fievet G."/>
            <person name="Helmstetter N."/>
            <person name="King M."/>
            <person name="Knapp S.J."/>
            <person name="Lai Z."/>
            <person name="Le Paslier M.C."/>
            <person name="Lippi Y."/>
            <person name="Lorenzon L."/>
            <person name="Mandel J.R."/>
            <person name="Marage G."/>
            <person name="Marchand G."/>
            <person name="Marquand E."/>
            <person name="Bret-Mestries E."/>
            <person name="Morien E."/>
            <person name="Nambeesan S."/>
            <person name="Nguyen T."/>
            <person name="Pegot-Espagnet P."/>
            <person name="Pouilly N."/>
            <person name="Raftis F."/>
            <person name="Sallet E."/>
            <person name="Schiex T."/>
            <person name="Thomas J."/>
            <person name="Vandecasteele C."/>
            <person name="Vares D."/>
            <person name="Vear F."/>
            <person name="Vautrin S."/>
            <person name="Crespi M."/>
            <person name="Mangin B."/>
            <person name="Burke J.M."/>
            <person name="Salse J."/>
            <person name="Munos S."/>
            <person name="Vincourt P."/>
            <person name="Rieseberg L.H."/>
            <person name="Langlade N.B."/>
        </authorList>
    </citation>
    <scope>NUCLEOTIDE SEQUENCE</scope>
    <source>
        <tissue evidence="2">Leaves</tissue>
    </source>
</reference>
<dbReference type="Proteomes" id="UP000215914">
    <property type="component" value="Unassembled WGS sequence"/>
</dbReference>
<dbReference type="EMBL" id="MNCJ02000328">
    <property type="protein sequence ID" value="KAF5772331.1"/>
    <property type="molecule type" value="Genomic_DNA"/>
</dbReference>
<dbReference type="AlphaFoldDB" id="A0A9K3HAL0"/>
<evidence type="ECO:0000313" key="2">
    <source>
        <dbReference type="EMBL" id="KAF5772331.1"/>
    </source>
</evidence>
<gene>
    <name evidence="2" type="ORF">HanXRQr2_Chr13g0575631</name>
</gene>
<comment type="caution">
    <text evidence="2">The sequence shown here is derived from an EMBL/GenBank/DDBJ whole genome shotgun (WGS) entry which is preliminary data.</text>
</comment>
<dbReference type="Pfam" id="PF08429">
    <property type="entry name" value="PLU-1"/>
    <property type="match status" value="1"/>
</dbReference>
<keyword evidence="3" id="KW-1185">Reference proteome</keyword>
<proteinExistence type="predicted"/>
<evidence type="ECO:0000313" key="3">
    <source>
        <dbReference type="Proteomes" id="UP000215914"/>
    </source>
</evidence>
<dbReference type="InterPro" id="IPR013637">
    <property type="entry name" value="Lys_sp_deMease-like_dom"/>
</dbReference>
<name>A0A9K3HAL0_HELAN</name>
<dbReference type="Gramene" id="mRNA:HanXRQr2_Chr13g0575631">
    <property type="protein sequence ID" value="mRNA:HanXRQr2_Chr13g0575631"/>
    <property type="gene ID" value="HanXRQr2_Chr13g0575631"/>
</dbReference>
<feature type="domain" description="Lysine-specific demethylase-like" evidence="1">
    <location>
        <begin position="17"/>
        <end position="139"/>
    </location>
</feature>